<feature type="domain" description="PB1-like" evidence="1">
    <location>
        <begin position="91"/>
        <end position="188"/>
    </location>
</feature>
<evidence type="ECO:0000259" key="1">
    <source>
        <dbReference type="Pfam" id="PF26130"/>
    </source>
</evidence>
<reference evidence="2" key="2">
    <citation type="submission" date="2018-04" db="EMBL/GenBank/DDBJ databases">
        <title>OnivRS2 (Oryza nivara Reference Sequence Version 2).</title>
        <authorList>
            <person name="Zhang J."/>
            <person name="Kudrna D."/>
            <person name="Lee S."/>
            <person name="Talag J."/>
            <person name="Rajasekar S."/>
            <person name="Welchert J."/>
            <person name="Hsing Y.-I."/>
            <person name="Wing R.A."/>
        </authorList>
    </citation>
    <scope>NUCLEOTIDE SEQUENCE [LARGE SCALE GENOMIC DNA]</scope>
    <source>
        <strain evidence="2">SL10</strain>
    </source>
</reference>
<proteinExistence type="predicted"/>
<evidence type="ECO:0000313" key="2">
    <source>
        <dbReference type="EnsemblPlants" id="ONIVA04G00520.3"/>
    </source>
</evidence>
<dbReference type="Gramene" id="ONIVA04G00520.3">
    <property type="protein sequence ID" value="ONIVA04G00520.3"/>
    <property type="gene ID" value="ONIVA04G00520"/>
</dbReference>
<sequence length="445" mass="49500">MAKQITSSEITTCAKDENALSLASSSTHVPQAPPSLEINAPKIPFRFSFTREEIHCPGETTANKSTISVKKSTRNPLFQFYRPKSTRMEGDLIRIKMHHGGSFSKEGELCYVGGQVSIFRNCDSERLPYFCLVDMAKDVGFNAGDELFYAIPGYNLENGIDKLHDDHSVHKMLNYTKKSKSAELYIKHLEQGVSATPRFGQDVADNHGEESREGAGPLFMKPMLHFDKLCEIYASDLAKGGNAKGPGDQQRVEGFVAVDDDDDPVNHVVDKANAQKHGTENPTAPKGRKRVFADVDSLETSFCNVSNSFAKFLEAEKDNGIQLAMMNRVDVQEDTKKNKLFDAIKKLPNFSIEEVVMAVRIIGRDAGNIDLFLAMSPDYQVGCWRLASSSHPIQPDQASEWPNWRCVREEGEGRTGEAKGMMQLMLAAGRTDIPKEVRKVGNMKR</sequence>
<accession>A0A0E0GX50</accession>
<dbReference type="InterPro" id="IPR058594">
    <property type="entry name" value="PB1-like_dom_pln"/>
</dbReference>
<dbReference type="PANTHER" id="PTHR46250">
    <property type="entry name" value="MYB/SANT-LIKE DNA-BINDING DOMAIN PROTEIN-RELATED"/>
    <property type="match status" value="1"/>
</dbReference>
<reference evidence="2" key="1">
    <citation type="submission" date="2015-04" db="UniProtKB">
        <authorList>
            <consortium name="EnsemblPlants"/>
        </authorList>
    </citation>
    <scope>IDENTIFICATION</scope>
    <source>
        <strain evidence="2">SL10</strain>
    </source>
</reference>
<name>A0A0E0GX50_ORYNI</name>
<dbReference type="eggNOG" id="ENOG502SJ2A">
    <property type="taxonomic scope" value="Eukaryota"/>
</dbReference>
<dbReference type="EnsemblPlants" id="ONIVA04G00520.3">
    <property type="protein sequence ID" value="ONIVA04G00520.3"/>
    <property type="gene ID" value="ONIVA04G00520"/>
</dbReference>
<keyword evidence="3" id="KW-1185">Reference proteome</keyword>
<dbReference type="AlphaFoldDB" id="A0A0E0GX50"/>
<dbReference type="Pfam" id="PF26130">
    <property type="entry name" value="PB1-like"/>
    <property type="match status" value="1"/>
</dbReference>
<dbReference type="PANTHER" id="PTHR46250:SF4">
    <property type="entry name" value="MYB_SANT-LIKE DOMAIN-CONTAINING PROTEIN"/>
    <property type="match status" value="1"/>
</dbReference>
<dbReference type="Proteomes" id="UP000006591">
    <property type="component" value="Chromosome 4"/>
</dbReference>
<protein>
    <recommendedName>
        <fullName evidence="1">PB1-like domain-containing protein</fullName>
    </recommendedName>
</protein>
<evidence type="ECO:0000313" key="3">
    <source>
        <dbReference type="Proteomes" id="UP000006591"/>
    </source>
</evidence>
<organism evidence="2">
    <name type="scientific">Oryza nivara</name>
    <name type="common">Indian wild rice</name>
    <name type="synonym">Oryza sativa f. spontanea</name>
    <dbReference type="NCBI Taxonomy" id="4536"/>
    <lineage>
        <taxon>Eukaryota</taxon>
        <taxon>Viridiplantae</taxon>
        <taxon>Streptophyta</taxon>
        <taxon>Embryophyta</taxon>
        <taxon>Tracheophyta</taxon>
        <taxon>Spermatophyta</taxon>
        <taxon>Magnoliopsida</taxon>
        <taxon>Liliopsida</taxon>
        <taxon>Poales</taxon>
        <taxon>Poaceae</taxon>
        <taxon>BOP clade</taxon>
        <taxon>Oryzoideae</taxon>
        <taxon>Oryzeae</taxon>
        <taxon>Oryzinae</taxon>
        <taxon>Oryza</taxon>
    </lineage>
</organism>